<gene>
    <name evidence="3" type="ORF">FB388_3479</name>
</gene>
<dbReference type="CDD" id="cd06257">
    <property type="entry name" value="DnaJ"/>
    <property type="match status" value="1"/>
</dbReference>
<dbReference type="Proteomes" id="UP000319818">
    <property type="component" value="Unassembled WGS sequence"/>
</dbReference>
<dbReference type="GO" id="GO:0042026">
    <property type="term" value="P:protein refolding"/>
    <property type="evidence" value="ECO:0007669"/>
    <property type="project" value="TreeGrafter"/>
</dbReference>
<evidence type="ECO:0000259" key="2">
    <source>
        <dbReference type="PROSITE" id="PS50076"/>
    </source>
</evidence>
<dbReference type="PANTHER" id="PTHR43096">
    <property type="entry name" value="DNAJ HOMOLOG 1, MITOCHONDRIAL-RELATED"/>
    <property type="match status" value="1"/>
</dbReference>
<dbReference type="PANTHER" id="PTHR43096:SF10">
    <property type="entry name" value="CHAPERONE PROTEIN DNAJ A6, CHLOROPLASTIC"/>
    <property type="match status" value="1"/>
</dbReference>
<dbReference type="PROSITE" id="PS50076">
    <property type="entry name" value="DNAJ_2"/>
    <property type="match status" value="1"/>
</dbReference>
<dbReference type="PRINTS" id="PR00625">
    <property type="entry name" value="JDOMAIN"/>
</dbReference>
<dbReference type="InterPro" id="IPR036869">
    <property type="entry name" value="J_dom_sf"/>
</dbReference>
<evidence type="ECO:0000313" key="3">
    <source>
        <dbReference type="EMBL" id="TQM46074.1"/>
    </source>
</evidence>
<dbReference type="InterPro" id="IPR002939">
    <property type="entry name" value="DnaJ_C"/>
</dbReference>
<dbReference type="SUPFAM" id="SSF46565">
    <property type="entry name" value="Chaperone J-domain"/>
    <property type="match status" value="1"/>
</dbReference>
<protein>
    <submittedName>
        <fullName evidence="3">DnaJ-like protein</fullName>
    </submittedName>
</protein>
<dbReference type="RefSeq" id="WP_142102113.1">
    <property type="nucleotide sequence ID" value="NZ_VFPH01000001.1"/>
</dbReference>
<name>A0A543GJ68_9PSEU</name>
<organism evidence="3 4">
    <name type="scientific">Pseudonocardia cypriaca</name>
    <dbReference type="NCBI Taxonomy" id="882449"/>
    <lineage>
        <taxon>Bacteria</taxon>
        <taxon>Bacillati</taxon>
        <taxon>Actinomycetota</taxon>
        <taxon>Actinomycetes</taxon>
        <taxon>Pseudonocardiales</taxon>
        <taxon>Pseudonocardiaceae</taxon>
        <taxon>Pseudonocardia</taxon>
    </lineage>
</organism>
<dbReference type="InterPro" id="IPR008971">
    <property type="entry name" value="HSP40/DnaJ_pept-bd"/>
</dbReference>
<dbReference type="GO" id="GO:0005737">
    <property type="term" value="C:cytoplasm"/>
    <property type="evidence" value="ECO:0007669"/>
    <property type="project" value="TreeGrafter"/>
</dbReference>
<keyword evidence="4" id="KW-1185">Reference proteome</keyword>
<dbReference type="EMBL" id="VFPH01000001">
    <property type="protein sequence ID" value="TQM46074.1"/>
    <property type="molecule type" value="Genomic_DNA"/>
</dbReference>
<dbReference type="SUPFAM" id="SSF49493">
    <property type="entry name" value="HSP40/DnaJ peptide-binding domain"/>
    <property type="match status" value="1"/>
</dbReference>
<dbReference type="SMART" id="SM00271">
    <property type="entry name" value="DnaJ"/>
    <property type="match status" value="1"/>
</dbReference>
<reference evidence="3 4" key="1">
    <citation type="submission" date="2019-06" db="EMBL/GenBank/DDBJ databases">
        <title>Sequencing the genomes of 1000 actinobacteria strains.</title>
        <authorList>
            <person name="Klenk H.-P."/>
        </authorList>
    </citation>
    <scope>NUCLEOTIDE SEQUENCE [LARGE SCALE GENOMIC DNA]</scope>
    <source>
        <strain evidence="3 4">DSM 45511</strain>
    </source>
</reference>
<dbReference type="AlphaFoldDB" id="A0A543GJ68"/>
<dbReference type="OrthoDB" id="9779889at2"/>
<dbReference type="Pfam" id="PF00226">
    <property type="entry name" value="DnaJ"/>
    <property type="match status" value="1"/>
</dbReference>
<evidence type="ECO:0000313" key="4">
    <source>
        <dbReference type="Proteomes" id="UP000319818"/>
    </source>
</evidence>
<dbReference type="Pfam" id="PF01556">
    <property type="entry name" value="DnaJ_C"/>
    <property type="match status" value="1"/>
</dbReference>
<dbReference type="Gene3D" id="1.10.287.110">
    <property type="entry name" value="DnaJ domain"/>
    <property type="match status" value="1"/>
</dbReference>
<sequence>MAGRDFYEVLGVARTARQEEIQRAYRTLARHHHPDLNAEPDAAARFGEVTQAYEVLSDPERRARYDRAARRRAVAGGSGRGRRVHVRTGAPRASDSGGSRDDPFRSFFEQVRPRSPHPSYRVSGRDIIVEVPVTPWEAALGASIPVPTPAGTARVDLPAGSSSGQRLRLRGYGLRGPGGPPGDLYAEIRIVVPPSLTPVQRELFARLAAESTFDLRR</sequence>
<dbReference type="InterPro" id="IPR001623">
    <property type="entry name" value="DnaJ_domain"/>
</dbReference>
<comment type="caution">
    <text evidence="3">The sequence shown here is derived from an EMBL/GenBank/DDBJ whole genome shotgun (WGS) entry which is preliminary data.</text>
</comment>
<accession>A0A543GJ68</accession>
<feature type="region of interest" description="Disordered" evidence="1">
    <location>
        <begin position="70"/>
        <end position="105"/>
    </location>
</feature>
<proteinExistence type="predicted"/>
<dbReference type="Gene3D" id="2.60.260.20">
    <property type="entry name" value="Urease metallochaperone UreE, N-terminal domain"/>
    <property type="match status" value="1"/>
</dbReference>
<feature type="domain" description="J" evidence="2">
    <location>
        <begin position="5"/>
        <end position="69"/>
    </location>
</feature>
<evidence type="ECO:0000256" key="1">
    <source>
        <dbReference type="SAM" id="MobiDB-lite"/>
    </source>
</evidence>
<dbReference type="GO" id="GO:0051082">
    <property type="term" value="F:unfolded protein binding"/>
    <property type="evidence" value="ECO:0007669"/>
    <property type="project" value="InterPro"/>
</dbReference>